<gene>
    <name evidence="1" type="ORF">SK128_019611</name>
</gene>
<comment type="caution">
    <text evidence="1">The sequence shown here is derived from an EMBL/GenBank/DDBJ whole genome shotgun (WGS) entry which is preliminary data.</text>
</comment>
<keyword evidence="2" id="KW-1185">Reference proteome</keyword>
<feature type="non-terminal residue" evidence="1">
    <location>
        <position position="52"/>
    </location>
</feature>
<evidence type="ECO:0000313" key="1">
    <source>
        <dbReference type="EMBL" id="KAK7035568.1"/>
    </source>
</evidence>
<protein>
    <submittedName>
        <fullName evidence="1">Uncharacterized protein</fullName>
    </submittedName>
</protein>
<name>A0AAN8WCA6_HALRR</name>
<proteinExistence type="predicted"/>
<sequence>MIHYLIFCRYRLLFIRQQHYAFEFSRCSGRRRRWVQQYNGAWWWHRRSALPF</sequence>
<accession>A0AAN8WCA6</accession>
<organism evidence="1 2">
    <name type="scientific">Halocaridina rubra</name>
    <name type="common">Hawaiian red shrimp</name>
    <dbReference type="NCBI Taxonomy" id="373956"/>
    <lineage>
        <taxon>Eukaryota</taxon>
        <taxon>Metazoa</taxon>
        <taxon>Ecdysozoa</taxon>
        <taxon>Arthropoda</taxon>
        <taxon>Crustacea</taxon>
        <taxon>Multicrustacea</taxon>
        <taxon>Malacostraca</taxon>
        <taxon>Eumalacostraca</taxon>
        <taxon>Eucarida</taxon>
        <taxon>Decapoda</taxon>
        <taxon>Pleocyemata</taxon>
        <taxon>Caridea</taxon>
        <taxon>Atyoidea</taxon>
        <taxon>Atyidae</taxon>
        <taxon>Halocaridina</taxon>
    </lineage>
</organism>
<dbReference type="Proteomes" id="UP001381693">
    <property type="component" value="Unassembled WGS sequence"/>
</dbReference>
<dbReference type="EMBL" id="JAXCGZ010022183">
    <property type="protein sequence ID" value="KAK7035568.1"/>
    <property type="molecule type" value="Genomic_DNA"/>
</dbReference>
<reference evidence="1 2" key="1">
    <citation type="submission" date="2023-11" db="EMBL/GenBank/DDBJ databases">
        <title>Halocaridina rubra genome assembly.</title>
        <authorList>
            <person name="Smith C."/>
        </authorList>
    </citation>
    <scope>NUCLEOTIDE SEQUENCE [LARGE SCALE GENOMIC DNA]</scope>
    <source>
        <strain evidence="1">EP-1</strain>
        <tissue evidence="1">Whole</tissue>
    </source>
</reference>
<evidence type="ECO:0000313" key="2">
    <source>
        <dbReference type="Proteomes" id="UP001381693"/>
    </source>
</evidence>
<dbReference type="AlphaFoldDB" id="A0AAN8WCA6"/>